<evidence type="ECO:0000256" key="4">
    <source>
        <dbReference type="ARBA" id="ARBA00022679"/>
    </source>
</evidence>
<dbReference type="SUPFAM" id="SSF53448">
    <property type="entry name" value="Nucleotide-diphospho-sugar transferases"/>
    <property type="match status" value="1"/>
</dbReference>
<dbReference type="PANTHER" id="PTHR43646:SF2">
    <property type="entry name" value="GLYCOSYLTRANSFERASE 2-LIKE DOMAIN-CONTAINING PROTEIN"/>
    <property type="match status" value="1"/>
</dbReference>
<keyword evidence="2" id="KW-1003">Cell membrane</keyword>
<dbReference type="Pfam" id="PF00535">
    <property type="entry name" value="Glycos_transf_2"/>
    <property type="match status" value="1"/>
</dbReference>
<accession>A0A502DGK8</accession>
<name>A0A502DGK8_9BURK</name>
<comment type="subcellular location">
    <subcellularLocation>
        <location evidence="1">Cell membrane</location>
    </subcellularLocation>
</comment>
<dbReference type="OrthoDB" id="9777873at2"/>
<keyword evidence="3" id="KW-0328">Glycosyltransferase</keyword>
<dbReference type="GO" id="GO:0016757">
    <property type="term" value="F:glycosyltransferase activity"/>
    <property type="evidence" value="ECO:0007669"/>
    <property type="project" value="UniProtKB-KW"/>
</dbReference>
<dbReference type="InterPro" id="IPR001173">
    <property type="entry name" value="Glyco_trans_2-like"/>
</dbReference>
<evidence type="ECO:0000313" key="7">
    <source>
        <dbReference type="EMBL" id="TPG23589.1"/>
    </source>
</evidence>
<comment type="caution">
    <text evidence="7">The sequence shown here is derived from an EMBL/GenBank/DDBJ whole genome shotgun (WGS) entry which is preliminary data.</text>
</comment>
<protein>
    <submittedName>
        <fullName evidence="7">Glycosyltransferase</fullName>
    </submittedName>
</protein>
<dbReference type="PANTHER" id="PTHR43646">
    <property type="entry name" value="GLYCOSYLTRANSFERASE"/>
    <property type="match status" value="1"/>
</dbReference>
<feature type="domain" description="Glycosyltransferase 2-like" evidence="6">
    <location>
        <begin position="4"/>
        <end position="160"/>
    </location>
</feature>
<dbReference type="Gene3D" id="3.90.550.10">
    <property type="entry name" value="Spore Coat Polysaccharide Biosynthesis Protein SpsA, Chain A"/>
    <property type="match status" value="1"/>
</dbReference>
<dbReference type="EMBL" id="RCZI01000009">
    <property type="protein sequence ID" value="TPG23589.1"/>
    <property type="molecule type" value="Genomic_DNA"/>
</dbReference>
<evidence type="ECO:0000313" key="8">
    <source>
        <dbReference type="Proteomes" id="UP000319212"/>
    </source>
</evidence>
<evidence type="ECO:0000259" key="6">
    <source>
        <dbReference type="Pfam" id="PF00535"/>
    </source>
</evidence>
<evidence type="ECO:0000256" key="1">
    <source>
        <dbReference type="ARBA" id="ARBA00004236"/>
    </source>
</evidence>
<evidence type="ECO:0000256" key="5">
    <source>
        <dbReference type="ARBA" id="ARBA00023136"/>
    </source>
</evidence>
<keyword evidence="4 7" id="KW-0808">Transferase</keyword>
<evidence type="ECO:0000256" key="3">
    <source>
        <dbReference type="ARBA" id="ARBA00022676"/>
    </source>
</evidence>
<gene>
    <name evidence="7" type="ORF">EAH82_20135</name>
</gene>
<dbReference type="InterPro" id="IPR029044">
    <property type="entry name" value="Nucleotide-diphossugar_trans"/>
</dbReference>
<organism evidence="7 8">
    <name type="scientific">Variovorax guangxiensis</name>
    <dbReference type="NCBI Taxonomy" id="1775474"/>
    <lineage>
        <taxon>Bacteria</taxon>
        <taxon>Pseudomonadati</taxon>
        <taxon>Pseudomonadota</taxon>
        <taxon>Betaproteobacteria</taxon>
        <taxon>Burkholderiales</taxon>
        <taxon>Comamonadaceae</taxon>
        <taxon>Variovorax</taxon>
    </lineage>
</organism>
<sequence length="255" mass="26775">MIGIVIPAHNEAALIGACLVHARACAHDPQLRGESVEIVVVADDCNDATVTTALNVGVIVLHIQARNVGLARAAGAELMLSRGARWLAFTDADTLVSSDWLSQQLSLDSDAVCGTVEVTDWTPHGNDAPFLARHFAISYQDADDHRHVHGANMGVSADAYRRAGGFQALASSEDVALVAALERSGASISWSARPRVCTSARKIARAPAGFAEALRHAVACRSSPVVIDASAEVEVPSAARNPLLMRSAKFVPVAS</sequence>
<dbReference type="Proteomes" id="UP000319212">
    <property type="component" value="Unassembled WGS sequence"/>
</dbReference>
<evidence type="ECO:0000256" key="2">
    <source>
        <dbReference type="ARBA" id="ARBA00022475"/>
    </source>
</evidence>
<dbReference type="GO" id="GO:0005886">
    <property type="term" value="C:plasma membrane"/>
    <property type="evidence" value="ECO:0007669"/>
    <property type="project" value="UniProtKB-SubCell"/>
</dbReference>
<dbReference type="AlphaFoldDB" id="A0A502DGK8"/>
<keyword evidence="5" id="KW-0472">Membrane</keyword>
<proteinExistence type="predicted"/>
<reference evidence="7 8" key="1">
    <citation type="journal article" date="2019" name="Environ. Microbiol.">
        <title>Species interactions and distinct microbial communities in high Arctic permafrost affected cryosols are associated with the CH4 and CO2 gas fluxes.</title>
        <authorList>
            <person name="Altshuler I."/>
            <person name="Hamel J."/>
            <person name="Turney S."/>
            <person name="Magnuson E."/>
            <person name="Levesque R."/>
            <person name="Greer C."/>
            <person name="Whyte L.G."/>
        </authorList>
    </citation>
    <scope>NUCLEOTIDE SEQUENCE [LARGE SCALE GENOMIC DNA]</scope>
    <source>
        <strain evidence="7 8">S06.C</strain>
    </source>
</reference>